<protein>
    <recommendedName>
        <fullName evidence="2">histidine kinase</fullName>
        <ecNumber evidence="2">2.7.13.3</ecNumber>
    </recommendedName>
</protein>
<dbReference type="Pfam" id="PF00512">
    <property type="entry name" value="HisKA"/>
    <property type="match status" value="1"/>
</dbReference>
<dbReference type="GO" id="GO:0005886">
    <property type="term" value="C:plasma membrane"/>
    <property type="evidence" value="ECO:0007669"/>
    <property type="project" value="TreeGrafter"/>
</dbReference>
<dbReference type="SUPFAM" id="SSF47384">
    <property type="entry name" value="Homodimeric domain of signal transducing histidine kinase"/>
    <property type="match status" value="1"/>
</dbReference>
<dbReference type="PROSITE" id="PS50112">
    <property type="entry name" value="PAS"/>
    <property type="match status" value="1"/>
</dbReference>
<organism evidence="9 10">
    <name type="scientific">Candidatus Nomurabacteria bacterium GW2011_GWC2_42_20</name>
    <dbReference type="NCBI Taxonomy" id="1618756"/>
    <lineage>
        <taxon>Bacteria</taxon>
        <taxon>Candidatus Nomuraibacteriota</taxon>
    </lineage>
</organism>
<accession>A0A0G0ZEV9</accession>
<dbReference type="InterPro" id="IPR029016">
    <property type="entry name" value="GAF-like_dom_sf"/>
</dbReference>
<evidence type="ECO:0000256" key="4">
    <source>
        <dbReference type="ARBA" id="ARBA00022679"/>
    </source>
</evidence>
<dbReference type="InterPro" id="IPR000014">
    <property type="entry name" value="PAS"/>
</dbReference>
<feature type="domain" description="PAS" evidence="8">
    <location>
        <begin position="208"/>
        <end position="250"/>
    </location>
</feature>
<dbReference type="Gene3D" id="3.30.565.10">
    <property type="entry name" value="Histidine kinase-like ATPase, C-terminal domain"/>
    <property type="match status" value="1"/>
</dbReference>
<dbReference type="CDD" id="cd00082">
    <property type="entry name" value="HisKA"/>
    <property type="match status" value="1"/>
</dbReference>
<keyword evidence="5" id="KW-0418">Kinase</keyword>
<dbReference type="PROSITE" id="PS50109">
    <property type="entry name" value="HIS_KIN"/>
    <property type="match status" value="1"/>
</dbReference>
<evidence type="ECO:0000256" key="1">
    <source>
        <dbReference type="ARBA" id="ARBA00000085"/>
    </source>
</evidence>
<keyword evidence="6" id="KW-0812">Transmembrane</keyword>
<dbReference type="SUPFAM" id="SSF55874">
    <property type="entry name" value="ATPase domain of HSP90 chaperone/DNA topoisomerase II/histidine kinase"/>
    <property type="match status" value="1"/>
</dbReference>
<keyword evidence="6" id="KW-0472">Membrane</keyword>
<dbReference type="PANTHER" id="PTHR43047:SF72">
    <property type="entry name" value="OSMOSENSING HISTIDINE PROTEIN KINASE SLN1"/>
    <property type="match status" value="1"/>
</dbReference>
<dbReference type="Proteomes" id="UP000034704">
    <property type="component" value="Unassembled WGS sequence"/>
</dbReference>
<dbReference type="Gene3D" id="3.30.450.20">
    <property type="entry name" value="PAS domain"/>
    <property type="match status" value="1"/>
</dbReference>
<dbReference type="GO" id="GO:0009927">
    <property type="term" value="F:histidine phosphotransfer kinase activity"/>
    <property type="evidence" value="ECO:0007669"/>
    <property type="project" value="TreeGrafter"/>
</dbReference>
<dbReference type="InterPro" id="IPR004358">
    <property type="entry name" value="Sig_transdc_His_kin-like_C"/>
</dbReference>
<dbReference type="Pfam" id="PF13188">
    <property type="entry name" value="PAS_8"/>
    <property type="match status" value="1"/>
</dbReference>
<dbReference type="SUPFAM" id="SSF55785">
    <property type="entry name" value="PYP-like sensor domain (PAS domain)"/>
    <property type="match status" value="1"/>
</dbReference>
<dbReference type="EC" id="2.7.13.3" evidence="2"/>
<feature type="transmembrane region" description="Helical" evidence="6">
    <location>
        <begin position="6"/>
        <end position="28"/>
    </location>
</feature>
<dbReference type="PANTHER" id="PTHR43047">
    <property type="entry name" value="TWO-COMPONENT HISTIDINE PROTEIN KINASE"/>
    <property type="match status" value="1"/>
</dbReference>
<dbReference type="Pfam" id="PF01590">
    <property type="entry name" value="GAF"/>
    <property type="match status" value="1"/>
</dbReference>
<dbReference type="PRINTS" id="PR00344">
    <property type="entry name" value="BCTRLSENSOR"/>
</dbReference>
<dbReference type="AlphaFoldDB" id="A0A0G0ZEV9"/>
<evidence type="ECO:0000256" key="5">
    <source>
        <dbReference type="ARBA" id="ARBA00022777"/>
    </source>
</evidence>
<dbReference type="InterPro" id="IPR003594">
    <property type="entry name" value="HATPase_dom"/>
</dbReference>
<dbReference type="SMART" id="SM00388">
    <property type="entry name" value="HisKA"/>
    <property type="match status" value="1"/>
</dbReference>
<dbReference type="SMART" id="SM00387">
    <property type="entry name" value="HATPase_c"/>
    <property type="match status" value="1"/>
</dbReference>
<dbReference type="InterPro" id="IPR036097">
    <property type="entry name" value="HisK_dim/P_sf"/>
</dbReference>
<dbReference type="InterPro" id="IPR036890">
    <property type="entry name" value="HATPase_C_sf"/>
</dbReference>
<evidence type="ECO:0000259" key="8">
    <source>
        <dbReference type="PROSITE" id="PS50112"/>
    </source>
</evidence>
<evidence type="ECO:0000256" key="3">
    <source>
        <dbReference type="ARBA" id="ARBA00022553"/>
    </source>
</evidence>
<dbReference type="InterPro" id="IPR003018">
    <property type="entry name" value="GAF"/>
</dbReference>
<dbReference type="STRING" id="1618756.UV12_C0010G0011"/>
<dbReference type="EMBL" id="LCDG01000010">
    <property type="protein sequence ID" value="KKS47194.1"/>
    <property type="molecule type" value="Genomic_DNA"/>
</dbReference>
<evidence type="ECO:0000313" key="10">
    <source>
        <dbReference type="Proteomes" id="UP000034704"/>
    </source>
</evidence>
<dbReference type="SUPFAM" id="SSF55781">
    <property type="entry name" value="GAF domain-like"/>
    <property type="match status" value="1"/>
</dbReference>
<gene>
    <name evidence="9" type="ORF">UV12_C0010G0011</name>
</gene>
<dbReference type="Gene3D" id="1.10.287.130">
    <property type="match status" value="1"/>
</dbReference>
<dbReference type="InterPro" id="IPR003661">
    <property type="entry name" value="HisK_dim/P_dom"/>
</dbReference>
<dbReference type="GO" id="GO:0000155">
    <property type="term" value="F:phosphorelay sensor kinase activity"/>
    <property type="evidence" value="ECO:0007669"/>
    <property type="project" value="InterPro"/>
</dbReference>
<evidence type="ECO:0000259" key="7">
    <source>
        <dbReference type="PROSITE" id="PS50109"/>
    </source>
</evidence>
<keyword evidence="3" id="KW-0597">Phosphoprotein</keyword>
<comment type="caution">
    <text evidence="9">The sequence shown here is derived from an EMBL/GenBank/DDBJ whole genome shotgun (WGS) entry which is preliminary data.</text>
</comment>
<name>A0A0G0ZEV9_9BACT</name>
<evidence type="ECO:0000256" key="6">
    <source>
        <dbReference type="SAM" id="Phobius"/>
    </source>
</evidence>
<dbReference type="NCBIfam" id="TIGR00229">
    <property type="entry name" value="sensory_box"/>
    <property type="match status" value="1"/>
</dbReference>
<dbReference type="FunFam" id="3.30.565.10:FF:000006">
    <property type="entry name" value="Sensor histidine kinase WalK"/>
    <property type="match status" value="1"/>
</dbReference>
<keyword evidence="6" id="KW-1133">Transmembrane helix</keyword>
<dbReference type="Gene3D" id="3.30.450.40">
    <property type="match status" value="1"/>
</dbReference>
<proteinExistence type="predicted"/>
<sequence>MVSGEIIPLVAVLITLYLLVIIFSYLAVRRIRRGLEERDREVKRRLYELAILKEISDRTGYSLNIQKILDVIAGSLNQFIEYSAVSYMLLDPSKVVFKVDLEQSVSNNFIRDIRRRMLDSLSALLGRDISDMNVEETIEGAIMLDATEEPVRSYFNIPFVIGGELAGVLTVSHTKAGLYKESEMEILYKIVNQASQAVTKLEDVIKNEQGKIAAMLESMLEGVIMTDREYRVIAANPTAKLIVGYKEDSVPTIFDFVDSFKDAIDIRGKLEEAIKLDKTITEPEVFFRNKYYQVVISPVKSNVGPNKGQILGGVVIFHDTTHEKEAENMRNEFTSLMVHELRSPLGNIKKIGEVMRSSKILEDKEATNEYVSMLYESSSSMLDLVNDLLDVARLEAGKLVVDKKQNDIKEIITDRINFFEAGASNAGVSLRLAVAENISNNIEFDYERIKQVLNNLFSNALKYTPSGGLVTVSIFMHKRGESFEEEARAINALWVSDNMTSDTTQVPSCVVVAVTDTGEGITRENMEKLFNKFTQFASSIRKDEEHKGTGLGLVIVKGIIDAHGGVVGVGSKQGVGSTFYFTLPL</sequence>
<evidence type="ECO:0000256" key="2">
    <source>
        <dbReference type="ARBA" id="ARBA00012438"/>
    </source>
</evidence>
<dbReference type="InterPro" id="IPR035965">
    <property type="entry name" value="PAS-like_dom_sf"/>
</dbReference>
<evidence type="ECO:0000313" key="9">
    <source>
        <dbReference type="EMBL" id="KKS47194.1"/>
    </source>
</evidence>
<comment type="catalytic activity">
    <reaction evidence="1">
        <text>ATP + protein L-histidine = ADP + protein N-phospho-L-histidine.</text>
        <dbReference type="EC" id="2.7.13.3"/>
    </reaction>
</comment>
<reference evidence="9 10" key="1">
    <citation type="journal article" date="2015" name="Nature">
        <title>rRNA introns, odd ribosomes, and small enigmatic genomes across a large radiation of phyla.</title>
        <authorList>
            <person name="Brown C.T."/>
            <person name="Hug L.A."/>
            <person name="Thomas B.C."/>
            <person name="Sharon I."/>
            <person name="Castelle C.J."/>
            <person name="Singh A."/>
            <person name="Wilkins M.J."/>
            <person name="Williams K.H."/>
            <person name="Banfield J.F."/>
        </authorList>
    </citation>
    <scope>NUCLEOTIDE SEQUENCE [LARGE SCALE GENOMIC DNA]</scope>
</reference>
<dbReference type="InterPro" id="IPR005467">
    <property type="entry name" value="His_kinase_dom"/>
</dbReference>
<dbReference type="Pfam" id="PF02518">
    <property type="entry name" value="HATPase_c"/>
    <property type="match status" value="1"/>
</dbReference>
<feature type="domain" description="Histidine kinase" evidence="7">
    <location>
        <begin position="336"/>
        <end position="585"/>
    </location>
</feature>
<keyword evidence="4" id="KW-0808">Transferase</keyword>